<gene>
    <name evidence="1" type="ORF">TM448A01973_0023</name>
    <name evidence="2" type="ORF">TM448B00061_0005</name>
</gene>
<proteinExistence type="predicted"/>
<dbReference type="EMBL" id="MT144236">
    <property type="protein sequence ID" value="QJA51091.1"/>
    <property type="molecule type" value="Genomic_DNA"/>
</dbReference>
<accession>A0A6H1ZUK0</accession>
<protein>
    <submittedName>
        <fullName evidence="1">Uncharacterized protein</fullName>
    </submittedName>
</protein>
<name>A0A6H1ZUK0_9ZZZZ</name>
<reference evidence="1" key="1">
    <citation type="submission" date="2020-03" db="EMBL/GenBank/DDBJ databases">
        <title>The deep terrestrial virosphere.</title>
        <authorList>
            <person name="Holmfeldt K."/>
            <person name="Nilsson E."/>
            <person name="Simone D."/>
            <person name="Lopez-Fernandez M."/>
            <person name="Wu X."/>
            <person name="de Brujin I."/>
            <person name="Lundin D."/>
            <person name="Andersson A."/>
            <person name="Bertilsson S."/>
            <person name="Dopson M."/>
        </authorList>
    </citation>
    <scope>NUCLEOTIDE SEQUENCE</scope>
    <source>
        <strain evidence="1">TM448A01973</strain>
        <strain evidence="2">TM448B00061</strain>
    </source>
</reference>
<evidence type="ECO:0000313" key="1">
    <source>
        <dbReference type="EMBL" id="QJA51091.1"/>
    </source>
</evidence>
<sequence length="101" mass="11267">MSQQKLFGMDVKFLPCPEGYNVYVLVTYTAYVMIAGSSGTRHREETLLGSVYHRGKPKRWRAVTKSGAVVGVKLKRRIDAAEALYCQMFGNPGLKKPRGSI</sequence>
<organism evidence="1">
    <name type="scientific">viral metagenome</name>
    <dbReference type="NCBI Taxonomy" id="1070528"/>
    <lineage>
        <taxon>unclassified sequences</taxon>
        <taxon>metagenomes</taxon>
        <taxon>organismal metagenomes</taxon>
    </lineage>
</organism>
<dbReference type="AlphaFoldDB" id="A0A6H1ZUK0"/>
<dbReference type="EMBL" id="MT144588">
    <property type="protein sequence ID" value="QJH93385.1"/>
    <property type="molecule type" value="Genomic_DNA"/>
</dbReference>
<evidence type="ECO:0000313" key="2">
    <source>
        <dbReference type="EMBL" id="QJH93385.1"/>
    </source>
</evidence>